<comment type="pathway">
    <text evidence="2">Amino-acid biosynthesis; L-arginine biosynthesis; L-arginine from L-ornithine and carbamoyl phosphate: step 1/3.</text>
</comment>
<dbReference type="HAMAP" id="MF_01109">
    <property type="entry name" value="OTCase"/>
    <property type="match status" value="1"/>
</dbReference>
<dbReference type="PROSITE" id="PS00097">
    <property type="entry name" value="CARBAMOYLTRANSFERASE"/>
    <property type="match status" value="1"/>
</dbReference>
<evidence type="ECO:0000259" key="10">
    <source>
        <dbReference type="Pfam" id="PF02729"/>
    </source>
</evidence>
<comment type="similarity">
    <text evidence="3 8">Belongs to the aspartate/ornithine carbamoyltransferase superfamily. OTCase family.</text>
</comment>
<evidence type="ECO:0000256" key="8">
    <source>
        <dbReference type="HAMAP-Rule" id="MF_01109"/>
    </source>
</evidence>
<dbReference type="Pfam" id="PF00185">
    <property type="entry name" value="OTCace"/>
    <property type="match status" value="1"/>
</dbReference>
<keyword evidence="12" id="KW-1185">Reference proteome</keyword>
<keyword evidence="8" id="KW-0963">Cytoplasm</keyword>
<dbReference type="InterPro" id="IPR006130">
    <property type="entry name" value="Asp/Orn_carbamoylTrfase"/>
</dbReference>
<dbReference type="GO" id="GO:0019240">
    <property type="term" value="P:citrulline biosynthetic process"/>
    <property type="evidence" value="ECO:0007669"/>
    <property type="project" value="TreeGrafter"/>
</dbReference>
<dbReference type="InterPro" id="IPR006132">
    <property type="entry name" value="Asp/Orn_carbamoyltranf_P-bd"/>
</dbReference>
<accession>A0A7W2AHE9</accession>
<sequence>MSFALKKDPLARLKGQDFLSLLDWSPDEVSELLKLTQNVKKNKEAWLEQAPLKGKGIAMIFDKPSTRTRVSFEAAVHGLGGFTLQLRQDELQLGRGESVEDTARILSGYVDAVVIRTFSHEMVEQLAEAASIPVINALTDRFHPCQAVADAFTLFEQKGKCSGVKLAYIGDGNNVLHSLMMVSALTGMHLSVSTPAGYEPDTAIWQKAEEIARSTGGTLSFHSDPASAVKEADAVYTDVWASMGQEEEKELRAEVFAGYQVNEQLMAQAKNDAVFMHCLPAYRGLEVTEAVIDGPASVVFRQAENRLHAQKALLIALLGNA</sequence>
<dbReference type="Gene3D" id="3.40.50.1370">
    <property type="entry name" value="Aspartate/ornithine carbamoyltransferase"/>
    <property type="match status" value="2"/>
</dbReference>
<gene>
    <name evidence="11" type="primary">argF</name>
    <name evidence="11" type="ORF">H1164_02480</name>
</gene>
<reference evidence="11 12" key="1">
    <citation type="submission" date="2020-07" db="EMBL/GenBank/DDBJ databases">
        <authorList>
            <person name="Feng H."/>
        </authorList>
    </citation>
    <scope>NUCLEOTIDE SEQUENCE [LARGE SCALE GENOMIC DNA]</scope>
    <source>
        <strain evidence="12">s-11</strain>
    </source>
</reference>
<evidence type="ECO:0000256" key="5">
    <source>
        <dbReference type="ARBA" id="ARBA00016634"/>
    </source>
</evidence>
<comment type="function">
    <text evidence="1">Reversibly catalyzes the transfer of the carbamoyl group from carbamoyl phosphate (CP) to the N(epsilon) atom of ornithine (ORN) to produce L-citrulline.</text>
</comment>
<dbReference type="PANTHER" id="PTHR45753">
    <property type="entry name" value="ORNITHINE CARBAMOYLTRANSFERASE, MITOCHONDRIAL"/>
    <property type="match status" value="1"/>
</dbReference>
<feature type="binding site" evidence="8">
    <location>
        <position position="116"/>
    </location>
    <ligand>
        <name>carbamoyl phosphate</name>
        <dbReference type="ChEBI" id="CHEBI:58228"/>
    </ligand>
</feature>
<name>A0A7W2AHE9_9BACL</name>
<comment type="subcellular location">
    <subcellularLocation>
        <location evidence="8">Cytoplasm</location>
    </subcellularLocation>
</comment>
<feature type="domain" description="Aspartate/ornithine carbamoyltransferase Asp/Orn-binding" evidence="9">
    <location>
        <begin position="163"/>
        <end position="316"/>
    </location>
</feature>
<feature type="binding site" evidence="8">
    <location>
        <position position="92"/>
    </location>
    <ligand>
        <name>carbamoyl phosphate</name>
        <dbReference type="ChEBI" id="CHEBI:58228"/>
    </ligand>
</feature>
<dbReference type="InterPro" id="IPR036901">
    <property type="entry name" value="Asp/Orn_carbamoylTrfase_sf"/>
</dbReference>
<dbReference type="InterPro" id="IPR006131">
    <property type="entry name" value="Asp_carbamoyltransf_Asp/Orn-bd"/>
</dbReference>
<dbReference type="InterPro" id="IPR024904">
    <property type="entry name" value="OTCase_ArgI"/>
</dbReference>
<evidence type="ECO:0000313" key="11">
    <source>
        <dbReference type="EMBL" id="MBA4541768.1"/>
    </source>
</evidence>
<feature type="binding site" evidence="8">
    <location>
        <begin position="65"/>
        <end position="68"/>
    </location>
    <ligand>
        <name>carbamoyl phosphate</name>
        <dbReference type="ChEBI" id="CHEBI:58228"/>
    </ligand>
</feature>
<dbReference type="PANTHER" id="PTHR45753:SF3">
    <property type="entry name" value="ORNITHINE TRANSCARBAMYLASE, MITOCHONDRIAL"/>
    <property type="match status" value="1"/>
</dbReference>
<evidence type="ECO:0000256" key="4">
    <source>
        <dbReference type="ARBA" id="ARBA00013007"/>
    </source>
</evidence>
<dbReference type="GO" id="GO:0042450">
    <property type="term" value="P:L-arginine biosynthetic process via ornithine"/>
    <property type="evidence" value="ECO:0007669"/>
    <property type="project" value="UniProtKB-UniRule"/>
</dbReference>
<feature type="binding site" evidence="8">
    <location>
        <begin position="143"/>
        <end position="146"/>
    </location>
    <ligand>
        <name>carbamoyl phosphate</name>
        <dbReference type="ChEBI" id="CHEBI:58228"/>
    </ligand>
</feature>
<evidence type="ECO:0000259" key="9">
    <source>
        <dbReference type="Pfam" id="PF00185"/>
    </source>
</evidence>
<feature type="binding site" evidence="8">
    <location>
        <position position="306"/>
    </location>
    <ligand>
        <name>carbamoyl phosphate</name>
        <dbReference type="ChEBI" id="CHEBI:58228"/>
    </ligand>
</feature>
<dbReference type="EC" id="2.1.3.3" evidence="4 8"/>
<dbReference type="NCBIfam" id="TIGR00658">
    <property type="entry name" value="orni_carb_tr"/>
    <property type="match status" value="1"/>
</dbReference>
<dbReference type="OrthoDB" id="9802587at2"/>
<dbReference type="GO" id="GO:0004585">
    <property type="term" value="F:ornithine carbamoyltransferase activity"/>
    <property type="evidence" value="ECO:0007669"/>
    <property type="project" value="UniProtKB-UniRule"/>
</dbReference>
<organism evidence="11 12">
    <name type="scientific">Thermoactinomyces daqus</name>
    <dbReference type="NCBI Taxonomy" id="1329516"/>
    <lineage>
        <taxon>Bacteria</taxon>
        <taxon>Bacillati</taxon>
        <taxon>Bacillota</taxon>
        <taxon>Bacilli</taxon>
        <taxon>Bacillales</taxon>
        <taxon>Thermoactinomycetaceae</taxon>
        <taxon>Thermoactinomyces</taxon>
    </lineage>
</organism>
<protein>
    <recommendedName>
        <fullName evidence="5 8">Ornithine carbamoyltransferase</fullName>
        <shortName evidence="8">OTCase</shortName>
        <ecNumber evidence="4 8">2.1.3.3</ecNumber>
    </recommendedName>
</protein>
<dbReference type="InterPro" id="IPR002292">
    <property type="entry name" value="Orn/put_carbamltrans"/>
</dbReference>
<dbReference type="SUPFAM" id="SSF53671">
    <property type="entry name" value="Aspartate/ornithine carbamoyltransferase"/>
    <property type="match status" value="1"/>
</dbReference>
<proteinExistence type="inferred from homology"/>
<evidence type="ECO:0000256" key="1">
    <source>
        <dbReference type="ARBA" id="ARBA00003822"/>
    </source>
</evidence>
<comment type="catalytic activity">
    <reaction evidence="7 8">
        <text>carbamoyl phosphate + L-ornithine = L-citrulline + phosphate + H(+)</text>
        <dbReference type="Rhea" id="RHEA:19513"/>
        <dbReference type="ChEBI" id="CHEBI:15378"/>
        <dbReference type="ChEBI" id="CHEBI:43474"/>
        <dbReference type="ChEBI" id="CHEBI:46911"/>
        <dbReference type="ChEBI" id="CHEBI:57743"/>
        <dbReference type="ChEBI" id="CHEBI:58228"/>
        <dbReference type="EC" id="2.1.3.3"/>
    </reaction>
</comment>
<feature type="binding site" evidence="8">
    <location>
        <position position="238"/>
    </location>
    <ligand>
        <name>L-ornithine</name>
        <dbReference type="ChEBI" id="CHEBI:46911"/>
    </ligand>
</feature>
<feature type="domain" description="Aspartate/ornithine carbamoyltransferase carbamoyl-P binding" evidence="10">
    <location>
        <begin position="17"/>
        <end position="155"/>
    </location>
</feature>
<feature type="binding site" evidence="8">
    <location>
        <position position="174"/>
    </location>
    <ligand>
        <name>L-ornithine</name>
        <dbReference type="ChEBI" id="CHEBI:46911"/>
    </ligand>
</feature>
<keyword evidence="6 8" id="KW-0808">Transferase</keyword>
<comment type="caution">
    <text evidence="11">The sequence shown here is derived from an EMBL/GenBank/DDBJ whole genome shotgun (WGS) entry which is preliminary data.</text>
</comment>
<evidence type="ECO:0000256" key="7">
    <source>
        <dbReference type="ARBA" id="ARBA00048772"/>
    </source>
</evidence>
<dbReference type="RefSeq" id="WP_033100342.1">
    <property type="nucleotide sequence ID" value="NZ_JACEIP010000003.1"/>
</dbReference>
<dbReference type="FunFam" id="3.40.50.1370:FF:000008">
    <property type="entry name" value="Ornithine carbamoyltransferase"/>
    <property type="match status" value="1"/>
</dbReference>
<evidence type="ECO:0000256" key="2">
    <source>
        <dbReference type="ARBA" id="ARBA00004975"/>
    </source>
</evidence>
<dbReference type="Proteomes" id="UP000530514">
    <property type="component" value="Unassembled WGS sequence"/>
</dbReference>
<feature type="binding site" evidence="8">
    <location>
        <begin position="278"/>
        <end position="279"/>
    </location>
    <ligand>
        <name>carbamoyl phosphate</name>
        <dbReference type="ChEBI" id="CHEBI:58228"/>
    </ligand>
</feature>
<dbReference type="Pfam" id="PF02729">
    <property type="entry name" value="OTCace_N"/>
    <property type="match status" value="1"/>
</dbReference>
<dbReference type="AlphaFoldDB" id="A0A7W2AHE9"/>
<evidence type="ECO:0000313" key="12">
    <source>
        <dbReference type="Proteomes" id="UP000530514"/>
    </source>
</evidence>
<feature type="binding site" evidence="8">
    <location>
        <begin position="242"/>
        <end position="243"/>
    </location>
    <ligand>
        <name>L-ornithine</name>
        <dbReference type="ChEBI" id="CHEBI:46911"/>
    </ligand>
</feature>
<dbReference type="PRINTS" id="PR00102">
    <property type="entry name" value="OTCASE"/>
</dbReference>
<evidence type="ECO:0000256" key="6">
    <source>
        <dbReference type="ARBA" id="ARBA00022679"/>
    </source>
</evidence>
<evidence type="ECO:0000256" key="3">
    <source>
        <dbReference type="ARBA" id="ARBA00007805"/>
    </source>
</evidence>
<dbReference type="GO" id="GO:0005737">
    <property type="term" value="C:cytoplasm"/>
    <property type="evidence" value="ECO:0007669"/>
    <property type="project" value="UniProtKB-SubCell"/>
</dbReference>
<dbReference type="NCBIfam" id="NF001986">
    <property type="entry name" value="PRK00779.1"/>
    <property type="match status" value="1"/>
</dbReference>
<dbReference type="EMBL" id="JACEIP010000003">
    <property type="protein sequence ID" value="MBA4541768.1"/>
    <property type="molecule type" value="Genomic_DNA"/>
</dbReference>
<dbReference type="PRINTS" id="PR00100">
    <property type="entry name" value="AOTCASE"/>
</dbReference>
<dbReference type="GO" id="GO:0016597">
    <property type="term" value="F:amino acid binding"/>
    <property type="evidence" value="ECO:0007669"/>
    <property type="project" value="InterPro"/>
</dbReference>